<dbReference type="GO" id="GO:0003676">
    <property type="term" value="F:nucleic acid binding"/>
    <property type="evidence" value="ECO:0007669"/>
    <property type="project" value="InterPro"/>
</dbReference>
<dbReference type="SUPFAM" id="SSF53098">
    <property type="entry name" value="Ribonuclease H-like"/>
    <property type="match status" value="1"/>
</dbReference>
<feature type="compositionally biased region" description="Acidic residues" evidence="2">
    <location>
        <begin position="172"/>
        <end position="234"/>
    </location>
</feature>
<proteinExistence type="predicted"/>
<feature type="domain" description="RNase H type-1" evidence="3">
    <location>
        <begin position="388"/>
        <end position="480"/>
    </location>
</feature>
<protein>
    <recommendedName>
        <fullName evidence="3">RNase H type-1 domain-containing protein</fullName>
    </recommendedName>
</protein>
<name>A0AAD5VFK9_9AGAR</name>
<keyword evidence="5" id="KW-1185">Reference proteome</keyword>
<dbReference type="GO" id="GO:0004523">
    <property type="term" value="F:RNA-DNA hybrid ribonuclease activity"/>
    <property type="evidence" value="ECO:0007669"/>
    <property type="project" value="InterPro"/>
</dbReference>
<feature type="coiled-coil region" evidence="1">
    <location>
        <begin position="115"/>
        <end position="156"/>
    </location>
</feature>
<reference evidence="4" key="1">
    <citation type="submission" date="2022-07" db="EMBL/GenBank/DDBJ databases">
        <title>Genome Sequence of Leucocoprinus birnbaumii.</title>
        <authorList>
            <person name="Buettner E."/>
        </authorList>
    </citation>
    <scope>NUCLEOTIDE SEQUENCE</scope>
    <source>
        <strain evidence="4">VT141</strain>
    </source>
</reference>
<evidence type="ECO:0000313" key="4">
    <source>
        <dbReference type="EMBL" id="KAJ3555897.1"/>
    </source>
</evidence>
<dbReference type="EMBL" id="JANIEX010001632">
    <property type="protein sequence ID" value="KAJ3555897.1"/>
    <property type="molecule type" value="Genomic_DNA"/>
</dbReference>
<dbReference type="Gene3D" id="3.30.420.10">
    <property type="entry name" value="Ribonuclease H-like superfamily/Ribonuclease H"/>
    <property type="match status" value="1"/>
</dbReference>
<dbReference type="Pfam" id="PF13456">
    <property type="entry name" value="RVT_3"/>
    <property type="match status" value="1"/>
</dbReference>
<dbReference type="AlphaFoldDB" id="A0AAD5VFK9"/>
<comment type="caution">
    <text evidence="4">The sequence shown here is derived from an EMBL/GenBank/DDBJ whole genome shotgun (WGS) entry which is preliminary data.</text>
</comment>
<dbReference type="InterPro" id="IPR044730">
    <property type="entry name" value="RNase_H-like_dom_plant"/>
</dbReference>
<gene>
    <name evidence="4" type="ORF">NP233_g12098</name>
</gene>
<evidence type="ECO:0000256" key="1">
    <source>
        <dbReference type="SAM" id="Coils"/>
    </source>
</evidence>
<feature type="region of interest" description="Disordered" evidence="2">
    <location>
        <begin position="277"/>
        <end position="310"/>
    </location>
</feature>
<dbReference type="CDD" id="cd06222">
    <property type="entry name" value="RNase_H_like"/>
    <property type="match status" value="1"/>
</dbReference>
<feature type="region of interest" description="Disordered" evidence="2">
    <location>
        <begin position="165"/>
        <end position="234"/>
    </location>
</feature>
<feature type="compositionally biased region" description="Polar residues" evidence="2">
    <location>
        <begin position="301"/>
        <end position="310"/>
    </location>
</feature>
<evidence type="ECO:0000259" key="3">
    <source>
        <dbReference type="Pfam" id="PF13456"/>
    </source>
</evidence>
<keyword evidence="1" id="KW-0175">Coiled coil</keyword>
<evidence type="ECO:0000256" key="2">
    <source>
        <dbReference type="SAM" id="MobiDB-lite"/>
    </source>
</evidence>
<organism evidence="4 5">
    <name type="scientific">Leucocoprinus birnbaumii</name>
    <dbReference type="NCBI Taxonomy" id="56174"/>
    <lineage>
        <taxon>Eukaryota</taxon>
        <taxon>Fungi</taxon>
        <taxon>Dikarya</taxon>
        <taxon>Basidiomycota</taxon>
        <taxon>Agaricomycotina</taxon>
        <taxon>Agaricomycetes</taxon>
        <taxon>Agaricomycetidae</taxon>
        <taxon>Agaricales</taxon>
        <taxon>Agaricineae</taxon>
        <taxon>Agaricaceae</taxon>
        <taxon>Leucocoprinus</taxon>
    </lineage>
</organism>
<dbReference type="InterPro" id="IPR002156">
    <property type="entry name" value="RNaseH_domain"/>
</dbReference>
<evidence type="ECO:0000313" key="5">
    <source>
        <dbReference type="Proteomes" id="UP001213000"/>
    </source>
</evidence>
<dbReference type="InterPro" id="IPR012337">
    <property type="entry name" value="RNaseH-like_sf"/>
</dbReference>
<dbReference type="InterPro" id="IPR036397">
    <property type="entry name" value="RNaseH_sf"/>
</dbReference>
<accession>A0AAD5VFK9</accession>
<sequence length="539" mass="60885">MSDTDWFSDFAPPLDRGHETSRASRSSRSPWVWDETFGIVHHEGCRTCRHYMLHVSDAAIVDGDSSDSADSDSYTLALNQRDAELRRRYLEGFRRGRSTQQLHDTDRLKVYRSQRDEARAAETLYKAEVKEKEEEIRKLENKLAELQLEYNQLRFDSLDDHALSPLSLSSEESGESSDWQSEEEEEESDLTVEEEEVYEDEYEYEDEDEVEEEEEEEEEEEVEAILSEGDDSADEVEVVEVRAGITEANFDDRLASIDDEAPVLQLGFIGFSTQTISDGESDTHGSVHRQSHTSGIPLPPSSTSGASTITRTPAQTVTHIRQQMAIAHQPGNESILLHIKTLISQAHATPLPLRTESQKVLLTEWRRKPSSPPPPFLAREQEPDTVYVDASGSGIGFIFNNQWQSWLLSKHWRQDGRDIQWAEAVAVELGIRLMIDSGLAATKIVLKSDNLQVVNAIKGKAVIREKNTKRIVDGIWELLGDYDMRLKISWVQGCLNPADEPSRLRCSGFGSGVGETGRRFPYDCGIPEHLKGFVIPYVT</sequence>
<dbReference type="Proteomes" id="UP001213000">
    <property type="component" value="Unassembled WGS sequence"/>
</dbReference>